<dbReference type="AlphaFoldDB" id="A0A8T2IDB2"/>
<reference evidence="2" key="1">
    <citation type="thesis" date="2020" institute="ProQuest LLC" country="789 East Eisenhower Parkway, Ann Arbor, MI, USA">
        <title>Comparative Genomics and Chromosome Evolution.</title>
        <authorList>
            <person name="Mudd A.B."/>
        </authorList>
    </citation>
    <scope>NUCLEOTIDE SEQUENCE</scope>
    <source>
        <strain evidence="2">Female2</strain>
        <tissue evidence="2">Blood</tissue>
    </source>
</reference>
<dbReference type="Proteomes" id="UP000812440">
    <property type="component" value="Unassembled WGS sequence"/>
</dbReference>
<name>A0A8T2IDB2_9PIPI</name>
<comment type="caution">
    <text evidence="2">The sequence shown here is derived from an EMBL/GenBank/DDBJ whole genome shotgun (WGS) entry which is preliminary data.</text>
</comment>
<keyword evidence="3" id="KW-1185">Reference proteome</keyword>
<keyword evidence="1" id="KW-0812">Transmembrane</keyword>
<keyword evidence="1" id="KW-0472">Membrane</keyword>
<keyword evidence="1" id="KW-1133">Transmembrane helix</keyword>
<evidence type="ECO:0000313" key="3">
    <source>
        <dbReference type="Proteomes" id="UP000812440"/>
    </source>
</evidence>
<feature type="transmembrane region" description="Helical" evidence="1">
    <location>
        <begin position="71"/>
        <end position="95"/>
    </location>
</feature>
<organism evidence="2 3">
    <name type="scientific">Hymenochirus boettgeri</name>
    <name type="common">Congo dwarf clawed frog</name>
    <dbReference type="NCBI Taxonomy" id="247094"/>
    <lineage>
        <taxon>Eukaryota</taxon>
        <taxon>Metazoa</taxon>
        <taxon>Chordata</taxon>
        <taxon>Craniata</taxon>
        <taxon>Vertebrata</taxon>
        <taxon>Euteleostomi</taxon>
        <taxon>Amphibia</taxon>
        <taxon>Batrachia</taxon>
        <taxon>Anura</taxon>
        <taxon>Pipoidea</taxon>
        <taxon>Pipidae</taxon>
        <taxon>Pipinae</taxon>
        <taxon>Hymenochirus</taxon>
    </lineage>
</organism>
<sequence length="100" mass="11716">MTILSHMPSSFDWINIYKINICTILLLGLYGDSAFLCTYMEQALFCPKSHFIRTCKTDLWWWSNSTNFPQYVLGFVPFVTSFIHQFINGFFLYIVPLSLP</sequence>
<dbReference type="EMBL" id="JAACNH010001896">
    <property type="protein sequence ID" value="KAG8429972.1"/>
    <property type="molecule type" value="Genomic_DNA"/>
</dbReference>
<evidence type="ECO:0000256" key="1">
    <source>
        <dbReference type="SAM" id="Phobius"/>
    </source>
</evidence>
<protein>
    <submittedName>
        <fullName evidence="2">Uncharacterized protein</fullName>
    </submittedName>
</protein>
<gene>
    <name evidence="2" type="ORF">GDO86_018734</name>
</gene>
<feature type="transmembrane region" description="Helical" evidence="1">
    <location>
        <begin position="12"/>
        <end position="31"/>
    </location>
</feature>
<accession>A0A8T2IDB2</accession>
<proteinExistence type="predicted"/>
<evidence type="ECO:0000313" key="2">
    <source>
        <dbReference type="EMBL" id="KAG8429972.1"/>
    </source>
</evidence>